<feature type="region of interest" description="Disordered" evidence="3">
    <location>
        <begin position="158"/>
        <end position="184"/>
    </location>
</feature>
<dbReference type="FunFam" id="1.10.287.130:FF:000023">
    <property type="entry name" value="Sensor histidine kinase/response regulator, putative"/>
    <property type="match status" value="1"/>
</dbReference>
<dbReference type="InterPro" id="IPR005467">
    <property type="entry name" value="His_kinase_dom"/>
</dbReference>
<keyword evidence="7" id="KW-1185">Reference proteome</keyword>
<dbReference type="PANTHER" id="PTHR43719:SF11">
    <property type="entry name" value="HISTIDINE KINASE_RESPONSE REGULATOR, PUTATIVE-RELATED"/>
    <property type="match status" value="1"/>
</dbReference>
<dbReference type="SUPFAM" id="SSF52172">
    <property type="entry name" value="CheY-like"/>
    <property type="match status" value="1"/>
</dbReference>
<dbReference type="Gene3D" id="3.40.50.2300">
    <property type="match status" value="1"/>
</dbReference>
<dbReference type="InterPro" id="IPR036890">
    <property type="entry name" value="HATPase_C_sf"/>
</dbReference>
<feature type="compositionally biased region" description="Polar residues" evidence="3">
    <location>
        <begin position="159"/>
        <end position="170"/>
    </location>
</feature>
<proteinExistence type="predicted"/>
<dbReference type="CDD" id="cd17546">
    <property type="entry name" value="REC_hyHK_CKI1_RcsC-like"/>
    <property type="match status" value="1"/>
</dbReference>
<dbReference type="InterPro" id="IPR004358">
    <property type="entry name" value="Sig_transdc_His_kin-like_C"/>
</dbReference>
<keyword evidence="1 2" id="KW-0597">Phosphoprotein</keyword>
<dbReference type="Pfam" id="PF00512">
    <property type="entry name" value="HisKA"/>
    <property type="match status" value="1"/>
</dbReference>
<dbReference type="PANTHER" id="PTHR43719">
    <property type="entry name" value="TWO-COMPONENT HISTIDINE KINASE"/>
    <property type="match status" value="1"/>
</dbReference>
<dbReference type="PRINTS" id="PR00344">
    <property type="entry name" value="BCTRLSENSOR"/>
</dbReference>
<dbReference type="SUPFAM" id="SSF47384">
    <property type="entry name" value="Homodimeric domain of signal transducing histidine kinase"/>
    <property type="match status" value="1"/>
</dbReference>
<feature type="domain" description="Histidine kinase" evidence="4">
    <location>
        <begin position="349"/>
        <end position="616"/>
    </location>
</feature>
<feature type="domain" description="Response regulatory" evidence="5">
    <location>
        <begin position="837"/>
        <end position="958"/>
    </location>
</feature>
<evidence type="ECO:0000256" key="2">
    <source>
        <dbReference type="PROSITE-ProRule" id="PRU00169"/>
    </source>
</evidence>
<dbReference type="SMART" id="SM00387">
    <property type="entry name" value="HATPase_c"/>
    <property type="match status" value="1"/>
</dbReference>
<dbReference type="InterPro" id="IPR050956">
    <property type="entry name" value="2C_system_His_kinase"/>
</dbReference>
<dbReference type="SMART" id="SM00388">
    <property type="entry name" value="HisKA"/>
    <property type="match status" value="1"/>
</dbReference>
<dbReference type="InterPro" id="IPR003594">
    <property type="entry name" value="HATPase_dom"/>
</dbReference>
<dbReference type="AlphaFoldDB" id="A0AAJ0LV87"/>
<dbReference type="Gene3D" id="1.10.287.130">
    <property type="match status" value="1"/>
</dbReference>
<evidence type="ECO:0000256" key="1">
    <source>
        <dbReference type="ARBA" id="ARBA00022553"/>
    </source>
</evidence>
<protein>
    <recommendedName>
        <fullName evidence="8">Histidine kinase</fullName>
    </recommendedName>
</protein>
<evidence type="ECO:0000256" key="3">
    <source>
        <dbReference type="SAM" id="MobiDB-lite"/>
    </source>
</evidence>
<dbReference type="Pfam" id="PF00072">
    <property type="entry name" value="Response_reg"/>
    <property type="match status" value="1"/>
</dbReference>
<feature type="region of interest" description="Disordered" evidence="3">
    <location>
        <begin position="773"/>
        <end position="831"/>
    </location>
</feature>
<name>A0AAJ0LV87_9PEZI</name>
<dbReference type="GO" id="GO:0000155">
    <property type="term" value="F:phosphorelay sensor kinase activity"/>
    <property type="evidence" value="ECO:0007669"/>
    <property type="project" value="InterPro"/>
</dbReference>
<dbReference type="CDD" id="cd00082">
    <property type="entry name" value="HisKA"/>
    <property type="match status" value="1"/>
</dbReference>
<reference evidence="6" key="1">
    <citation type="submission" date="2023-04" db="EMBL/GenBank/DDBJ databases">
        <title>Black Yeasts Isolated from many extreme environments.</title>
        <authorList>
            <person name="Coleine C."/>
            <person name="Stajich J.E."/>
            <person name="Selbmann L."/>
        </authorList>
    </citation>
    <scope>NUCLEOTIDE SEQUENCE</scope>
    <source>
        <strain evidence="6">CCFEE 5312</strain>
    </source>
</reference>
<dbReference type="SMART" id="SM00448">
    <property type="entry name" value="REC"/>
    <property type="match status" value="1"/>
</dbReference>
<dbReference type="InterPro" id="IPR001789">
    <property type="entry name" value="Sig_transdc_resp-reg_receiver"/>
</dbReference>
<organism evidence="6 7">
    <name type="scientific">Extremus antarcticus</name>
    <dbReference type="NCBI Taxonomy" id="702011"/>
    <lineage>
        <taxon>Eukaryota</taxon>
        <taxon>Fungi</taxon>
        <taxon>Dikarya</taxon>
        <taxon>Ascomycota</taxon>
        <taxon>Pezizomycotina</taxon>
        <taxon>Dothideomycetes</taxon>
        <taxon>Dothideomycetidae</taxon>
        <taxon>Mycosphaerellales</taxon>
        <taxon>Extremaceae</taxon>
        <taxon>Extremus</taxon>
    </lineage>
</organism>
<evidence type="ECO:0000259" key="5">
    <source>
        <dbReference type="PROSITE" id="PS50110"/>
    </source>
</evidence>
<feature type="modified residue" description="4-aspartylphosphate" evidence="2">
    <location>
        <position position="888"/>
    </location>
</feature>
<evidence type="ECO:0008006" key="8">
    <source>
        <dbReference type="Google" id="ProtNLM"/>
    </source>
</evidence>
<dbReference type="SUPFAM" id="SSF55874">
    <property type="entry name" value="ATPase domain of HSP90 chaperone/DNA topoisomerase II/histidine kinase"/>
    <property type="match status" value="1"/>
</dbReference>
<accession>A0AAJ0LV87</accession>
<feature type="region of interest" description="Disordered" evidence="3">
    <location>
        <begin position="450"/>
        <end position="480"/>
    </location>
</feature>
<dbReference type="EMBL" id="JAWDJX010000006">
    <property type="protein sequence ID" value="KAK3056422.1"/>
    <property type="molecule type" value="Genomic_DNA"/>
</dbReference>
<feature type="region of interest" description="Disordered" evidence="3">
    <location>
        <begin position="41"/>
        <end position="102"/>
    </location>
</feature>
<dbReference type="PROSITE" id="PS50110">
    <property type="entry name" value="RESPONSE_REGULATORY"/>
    <property type="match status" value="1"/>
</dbReference>
<feature type="region of interest" description="Disordered" evidence="3">
    <location>
        <begin position="652"/>
        <end position="676"/>
    </location>
</feature>
<evidence type="ECO:0000313" key="6">
    <source>
        <dbReference type="EMBL" id="KAK3056422.1"/>
    </source>
</evidence>
<dbReference type="InterPro" id="IPR011006">
    <property type="entry name" value="CheY-like_superfamily"/>
</dbReference>
<gene>
    <name evidence="6" type="ORF">LTR09_002929</name>
</gene>
<feature type="compositionally biased region" description="Polar residues" evidence="3">
    <location>
        <begin position="657"/>
        <end position="676"/>
    </location>
</feature>
<comment type="caution">
    <text evidence="6">The sequence shown here is derived from an EMBL/GenBank/DDBJ whole genome shotgun (WGS) entry which is preliminary data.</text>
</comment>
<evidence type="ECO:0000313" key="7">
    <source>
        <dbReference type="Proteomes" id="UP001271007"/>
    </source>
</evidence>
<feature type="compositionally biased region" description="Polar residues" evidence="3">
    <location>
        <begin position="464"/>
        <end position="480"/>
    </location>
</feature>
<dbReference type="InterPro" id="IPR003661">
    <property type="entry name" value="HisK_dim/P_dom"/>
</dbReference>
<evidence type="ECO:0000259" key="4">
    <source>
        <dbReference type="PROSITE" id="PS50109"/>
    </source>
</evidence>
<dbReference type="Gene3D" id="3.30.565.10">
    <property type="entry name" value="Histidine kinase-like ATPase, C-terminal domain"/>
    <property type="match status" value="1"/>
</dbReference>
<sequence length="959" mass="104034">MSHLDLLKTKLEFQRVEGLVRGIGSYAAGYSGFQEQQTKSLPSRVLESAPTSSLHEAGLSRPKITRANTSPAESSCSPLFSTKSPSPAATPADVESADESFDGGAFPFGGASPKAGVRVDGNIRVSEDVRTTFTRASNVIRQSMDMQQVTFLDARHLNRSQNPGRSTSTAEPIRTPPAAAEHDSSRCITLEYQIQAEGGRDAESGTAVFNISEALLRRLLKRYPFGHIFSYDDLGIVPQPYRGNYQDRMHPSRPDFDQQSLLELDTEEADAAILFEAVKHARSIIFLPLWDFGKETWFAAAVGWTINPTRILDVGDLNYLSAFGNSIMAEIARLEASALSRAKSDFISSVSHELRSPLHGILAGTELLRSSDTSRADESMLDTIASCGNMLLDTIDHLLDFAKINSLTGRQRMSSLSDPAHPSDTTLIRLAVIDLAELVQDVVEGVHLGSSRATQKHGGDGDNVGTSSNTHNTATRSSSGSGNTIVLIEIEPGINWFLETEVGAWKRIVMNLFGNAMKYTSRGRIEVVLRLADQQNSSTESRSICLQINDTGRGMSIDYLKNRIFTPFAQENDLSVGTGLGLSIVHHLVNSLGGYIDVQSEVGKGTKVTVTVPIGDKVRIVSAERQLSELSLNKPSLDLTSQLKGRTLYLPQPKLEVSNSSPPLNGDTNGSGASHSSDVQDLFAHIAGQHLGMIVSFECAPETFNGAPHFALQQRQNLKSEWTLRYSSPLRKIASSEPLEENSTEHVSEIEVAVSQPFGRRKLAAAFADAIAGERRPKTTPKTADSKRTKLAKGDVGTNGAEIPPLSVPDFVTQKDQPPHQPVQPAAQGENGTRPAHLLLVDDNDLNLRVLSTCVKQIGCTFTQAMDGLEAVEAYKTTTRPYDMCFMDISMPLMDGCTATRVIRAYEAKNGLPRTSIIALTALGAEEARQEAFAAGVDLYISKPVKMKDVRALVASKTV</sequence>
<dbReference type="Pfam" id="PF02518">
    <property type="entry name" value="HATPase_c"/>
    <property type="match status" value="1"/>
</dbReference>
<feature type="compositionally biased region" description="Polar residues" evidence="3">
    <location>
        <begin position="66"/>
        <end position="87"/>
    </location>
</feature>
<dbReference type="Proteomes" id="UP001271007">
    <property type="component" value="Unassembled WGS sequence"/>
</dbReference>
<dbReference type="InterPro" id="IPR036097">
    <property type="entry name" value="HisK_dim/P_sf"/>
</dbReference>
<dbReference type="PROSITE" id="PS50109">
    <property type="entry name" value="HIS_KIN"/>
    <property type="match status" value="1"/>
</dbReference>